<dbReference type="Proteomes" id="UP000034751">
    <property type="component" value="Unassembled WGS sequence"/>
</dbReference>
<keyword evidence="2" id="KW-0812">Transmembrane</keyword>
<proteinExistence type="predicted"/>
<feature type="coiled-coil region" evidence="1">
    <location>
        <begin position="32"/>
        <end position="59"/>
    </location>
</feature>
<comment type="caution">
    <text evidence="3">The sequence shown here is derived from an EMBL/GenBank/DDBJ whole genome shotgun (WGS) entry which is preliminary data.</text>
</comment>
<feature type="transmembrane region" description="Helical" evidence="2">
    <location>
        <begin position="12"/>
        <end position="31"/>
    </location>
</feature>
<organism evidence="3 4">
    <name type="scientific">Candidatus Nomurabacteria bacterium GW2011_GWB1_43_7</name>
    <dbReference type="NCBI Taxonomy" id="1618747"/>
    <lineage>
        <taxon>Bacteria</taxon>
        <taxon>Candidatus Nomuraibacteriota</taxon>
    </lineage>
</organism>
<reference evidence="3 4" key="1">
    <citation type="journal article" date="2015" name="Nature">
        <title>rRNA introns, odd ribosomes, and small enigmatic genomes across a large radiation of phyla.</title>
        <authorList>
            <person name="Brown C.T."/>
            <person name="Hug L.A."/>
            <person name="Thomas B.C."/>
            <person name="Sharon I."/>
            <person name="Castelle C.J."/>
            <person name="Singh A."/>
            <person name="Wilkins M.J."/>
            <person name="Williams K.H."/>
            <person name="Banfield J.F."/>
        </authorList>
    </citation>
    <scope>NUCLEOTIDE SEQUENCE [LARGE SCALE GENOMIC DNA]</scope>
</reference>
<evidence type="ECO:0000313" key="3">
    <source>
        <dbReference type="EMBL" id="KKT19273.1"/>
    </source>
</evidence>
<evidence type="ECO:0000256" key="1">
    <source>
        <dbReference type="SAM" id="Coils"/>
    </source>
</evidence>
<dbReference type="AlphaFoldDB" id="A0A0G1FB11"/>
<evidence type="ECO:0000313" key="4">
    <source>
        <dbReference type="Proteomes" id="UP000034751"/>
    </source>
</evidence>
<name>A0A0G1FB11_9BACT</name>
<gene>
    <name evidence="3" type="ORF">UW02_C0012G0004</name>
</gene>
<dbReference type="EMBL" id="LCGS01000012">
    <property type="protein sequence ID" value="KKT19273.1"/>
    <property type="molecule type" value="Genomic_DNA"/>
</dbReference>
<sequence length="215" mass="22513">MKNKNLQGGFAPMLIIAIIAVLVVGGGAYMATKNKQAKNAELEDNLDTQANANADANANANANLGVNAKNSLRSLLGLGQSTKCTFSNTVADVSSSGTIYLGADGDMRGEFESKVGTQAAVSSNMIVKDGVTFTWSGTQGVKMTTAGADASAQAQANKYVDMDAQMDYDCSAWTRDESKFTIPTGVNFVDLESMMRGSVLPSGVNWDGTIKGKTQ</sequence>
<keyword evidence="2" id="KW-1133">Transmembrane helix</keyword>
<keyword evidence="1" id="KW-0175">Coiled coil</keyword>
<protein>
    <submittedName>
        <fullName evidence="3">Uncharacterized protein</fullName>
    </submittedName>
</protein>
<evidence type="ECO:0000256" key="2">
    <source>
        <dbReference type="SAM" id="Phobius"/>
    </source>
</evidence>
<keyword evidence="2" id="KW-0472">Membrane</keyword>
<accession>A0A0G1FB11</accession>
<dbReference type="STRING" id="1618747.UW02_C0012G0004"/>